<accession>A0A1P8UMI5</accession>
<dbReference type="InterPro" id="IPR036388">
    <property type="entry name" value="WH-like_DNA-bd_sf"/>
</dbReference>
<evidence type="ECO:0000256" key="3">
    <source>
        <dbReference type="ARBA" id="ARBA00023125"/>
    </source>
</evidence>
<dbReference type="Pfam" id="PF03466">
    <property type="entry name" value="LysR_substrate"/>
    <property type="match status" value="1"/>
</dbReference>
<name>A0A1P8UMI5_9RHOB</name>
<proteinExistence type="inferred from homology"/>
<dbReference type="PROSITE" id="PS50931">
    <property type="entry name" value="HTH_LYSR"/>
    <property type="match status" value="1"/>
</dbReference>
<evidence type="ECO:0000259" key="5">
    <source>
        <dbReference type="PROSITE" id="PS50931"/>
    </source>
</evidence>
<gene>
    <name evidence="6" type="ORF">Ga0080574_TMP270</name>
</gene>
<dbReference type="InterPro" id="IPR058163">
    <property type="entry name" value="LysR-type_TF_proteobact-type"/>
</dbReference>
<dbReference type="GO" id="GO:0043565">
    <property type="term" value="F:sequence-specific DNA binding"/>
    <property type="evidence" value="ECO:0007669"/>
    <property type="project" value="TreeGrafter"/>
</dbReference>
<dbReference type="CDD" id="cd08422">
    <property type="entry name" value="PBP2_CrgA_like"/>
    <property type="match status" value="1"/>
</dbReference>
<dbReference type="InterPro" id="IPR036390">
    <property type="entry name" value="WH_DNA-bd_sf"/>
</dbReference>
<dbReference type="FunFam" id="1.10.10.10:FF:000001">
    <property type="entry name" value="LysR family transcriptional regulator"/>
    <property type="match status" value="1"/>
</dbReference>
<geneLocation type="plasmid" evidence="7">
    <name>ppaby2</name>
</geneLocation>
<protein>
    <submittedName>
        <fullName evidence="6">Transcriptional regulator</fullName>
    </submittedName>
</protein>
<dbReference type="SUPFAM" id="SSF46785">
    <property type="entry name" value="Winged helix' DNA-binding domain"/>
    <property type="match status" value="1"/>
</dbReference>
<dbReference type="SUPFAM" id="SSF53850">
    <property type="entry name" value="Periplasmic binding protein-like II"/>
    <property type="match status" value="1"/>
</dbReference>
<evidence type="ECO:0000256" key="2">
    <source>
        <dbReference type="ARBA" id="ARBA00023015"/>
    </source>
</evidence>
<keyword evidence="2" id="KW-0805">Transcription regulation</keyword>
<dbReference type="RefSeq" id="WP_076694415.1">
    <property type="nucleotide sequence ID" value="NZ_CP015090.1"/>
</dbReference>
<keyword evidence="7" id="KW-1185">Reference proteome</keyword>
<dbReference type="EMBL" id="CP015090">
    <property type="protein sequence ID" value="APZ50604.1"/>
    <property type="molecule type" value="Genomic_DNA"/>
</dbReference>
<evidence type="ECO:0000313" key="7">
    <source>
        <dbReference type="Proteomes" id="UP000187059"/>
    </source>
</evidence>
<keyword evidence="6" id="KW-0614">Plasmid</keyword>
<evidence type="ECO:0000256" key="1">
    <source>
        <dbReference type="ARBA" id="ARBA00009437"/>
    </source>
</evidence>
<comment type="similarity">
    <text evidence="1">Belongs to the LysR transcriptional regulatory family.</text>
</comment>
<reference evidence="6 7" key="1">
    <citation type="submission" date="2016-04" db="EMBL/GenBank/DDBJ databases">
        <title>Deep-sea bacteria in the southern Pacific.</title>
        <authorList>
            <person name="Tang K."/>
        </authorList>
    </citation>
    <scope>NUCLEOTIDE SEQUENCE [LARGE SCALE GENOMIC DNA]</scope>
    <source>
        <strain evidence="6 7">JLT2014</strain>
        <plasmid evidence="7">ppaby2</plasmid>
    </source>
</reference>
<dbReference type="Gene3D" id="1.10.10.10">
    <property type="entry name" value="Winged helix-like DNA-binding domain superfamily/Winged helix DNA-binding domain"/>
    <property type="match status" value="1"/>
</dbReference>
<dbReference type="GO" id="GO:0003700">
    <property type="term" value="F:DNA-binding transcription factor activity"/>
    <property type="evidence" value="ECO:0007669"/>
    <property type="project" value="InterPro"/>
</dbReference>
<dbReference type="AlphaFoldDB" id="A0A1P8UMI5"/>
<dbReference type="Gene3D" id="3.40.190.290">
    <property type="match status" value="1"/>
</dbReference>
<evidence type="ECO:0000256" key="4">
    <source>
        <dbReference type="ARBA" id="ARBA00023163"/>
    </source>
</evidence>
<organism evidence="6 7">
    <name type="scientific">Salipiger abyssi</name>
    <dbReference type="NCBI Taxonomy" id="1250539"/>
    <lineage>
        <taxon>Bacteria</taxon>
        <taxon>Pseudomonadati</taxon>
        <taxon>Pseudomonadota</taxon>
        <taxon>Alphaproteobacteria</taxon>
        <taxon>Rhodobacterales</taxon>
        <taxon>Roseobacteraceae</taxon>
        <taxon>Salipiger</taxon>
    </lineage>
</organism>
<dbReference type="InterPro" id="IPR005119">
    <property type="entry name" value="LysR_subst-bd"/>
</dbReference>
<dbReference type="GO" id="GO:0006351">
    <property type="term" value="P:DNA-templated transcription"/>
    <property type="evidence" value="ECO:0007669"/>
    <property type="project" value="TreeGrafter"/>
</dbReference>
<dbReference type="Pfam" id="PF00126">
    <property type="entry name" value="HTH_1"/>
    <property type="match status" value="1"/>
</dbReference>
<dbReference type="KEGG" id="paby:Ga0080574_TMP270"/>
<dbReference type="InterPro" id="IPR000847">
    <property type="entry name" value="LysR_HTH_N"/>
</dbReference>
<dbReference type="PANTHER" id="PTHR30537">
    <property type="entry name" value="HTH-TYPE TRANSCRIPTIONAL REGULATOR"/>
    <property type="match status" value="1"/>
</dbReference>
<keyword evidence="4" id="KW-0804">Transcription</keyword>
<feature type="domain" description="HTH lysR-type" evidence="5">
    <location>
        <begin position="10"/>
        <end position="60"/>
    </location>
</feature>
<dbReference type="Proteomes" id="UP000187059">
    <property type="component" value="Plasmid pPABY2"/>
</dbReference>
<sequence>MLHRKSDIFVFAAVIEEGSFSLAARRLGLTPSTVSKTVARLEAQLGLRLVDRDSRRLAATAEGRTWYEGCRQAVAALSEAEASLSAGAGRPAGLLRVFVSASVAETRIAPVMAEFHARYPELAVEFHLRNGFTDPIEEAVDLTITHETPARDSFIRRRIGWSPLVLCATPAYLARAGTPAHPRDLARHACLLSTRAMFNTWHFEEAGQALAVPVQGAFSASQGSMLRGLVLAGLGIACLSRHVVEADLAARRLVPLLDAFAPAEGVPLYAVYHDARFLSPRIRCFVDFLAEALSRDG</sequence>
<keyword evidence="3" id="KW-0238">DNA-binding</keyword>
<evidence type="ECO:0000313" key="6">
    <source>
        <dbReference type="EMBL" id="APZ50604.1"/>
    </source>
</evidence>
<dbReference type="PANTHER" id="PTHR30537:SF5">
    <property type="entry name" value="HTH-TYPE TRANSCRIPTIONAL ACTIVATOR TTDR-RELATED"/>
    <property type="match status" value="1"/>
</dbReference>